<evidence type="ECO:0000313" key="2">
    <source>
        <dbReference type="EMBL" id="OCA68909.1"/>
    </source>
</evidence>
<dbReference type="EMBL" id="MAYH01000048">
    <property type="protein sequence ID" value="OCA68909.1"/>
    <property type="molecule type" value="Genomic_DNA"/>
</dbReference>
<keyword evidence="3" id="KW-1185">Reference proteome</keyword>
<accession>A0A1B8ZBA8</accession>
<evidence type="ECO:0000313" key="3">
    <source>
        <dbReference type="Proteomes" id="UP000092651"/>
    </source>
</evidence>
<keyword evidence="1" id="KW-1133">Transmembrane helix</keyword>
<organism evidence="2 3">
    <name type="scientific">Chryseobacterium artocarpi</name>
    <dbReference type="NCBI Taxonomy" id="1414727"/>
    <lineage>
        <taxon>Bacteria</taxon>
        <taxon>Pseudomonadati</taxon>
        <taxon>Bacteroidota</taxon>
        <taxon>Flavobacteriia</taxon>
        <taxon>Flavobacteriales</taxon>
        <taxon>Weeksellaceae</taxon>
        <taxon>Chryseobacterium group</taxon>
        <taxon>Chryseobacterium</taxon>
    </lineage>
</organism>
<feature type="transmembrane region" description="Helical" evidence="1">
    <location>
        <begin position="55"/>
        <end position="71"/>
    </location>
</feature>
<comment type="caution">
    <text evidence="2">The sequence shown here is derived from an EMBL/GenBank/DDBJ whole genome shotgun (WGS) entry which is preliminary data.</text>
</comment>
<dbReference type="AlphaFoldDB" id="A0A1B8ZBA8"/>
<dbReference type="Proteomes" id="UP000092651">
    <property type="component" value="Unassembled WGS sequence"/>
</dbReference>
<keyword evidence="1" id="KW-0472">Membrane</keyword>
<keyword evidence="1" id="KW-0812">Transmembrane</keyword>
<proteinExistence type="predicted"/>
<gene>
    <name evidence="2" type="ORF">BBI01_16970</name>
</gene>
<sequence>MGTKIKKEVKDRELLVQPLSCVKVQPSGFLEKLFEYIKIHKNFFQKTLTQHLAPLKEDFLFFFFFGFFFAFF</sequence>
<evidence type="ECO:0000256" key="1">
    <source>
        <dbReference type="SAM" id="Phobius"/>
    </source>
</evidence>
<name>A0A1B8ZBA8_9FLAO</name>
<reference evidence="2 3" key="1">
    <citation type="submission" date="2016-07" db="EMBL/GenBank/DDBJ databases">
        <authorList>
            <person name="Jeong J.-J."/>
            <person name="Kim D.W."/>
            <person name="Sang M.K."/>
            <person name="Choi I.-G."/>
            <person name="Kim K.D."/>
        </authorList>
    </citation>
    <scope>NUCLEOTIDE SEQUENCE [LARGE SCALE GENOMIC DNA]</scope>
    <source>
        <strain evidence="2 3">UTM-3</strain>
    </source>
</reference>
<protein>
    <submittedName>
        <fullName evidence="2">Uncharacterized protein</fullName>
    </submittedName>
</protein>